<accession>A0A183T8M2</accession>
<dbReference type="AlphaFoldDB" id="A0A183T8M2"/>
<dbReference type="Pfam" id="PF08385">
    <property type="entry name" value="DHC_N1"/>
    <property type="match status" value="2"/>
</dbReference>
<dbReference type="GO" id="GO:0045505">
    <property type="term" value="F:dynein intermediate chain binding"/>
    <property type="evidence" value="ECO:0007669"/>
    <property type="project" value="InterPro"/>
</dbReference>
<dbReference type="WBParaSite" id="SSLN_0001331801-mRNA-1">
    <property type="protein sequence ID" value="SSLN_0001331801-mRNA-1"/>
    <property type="gene ID" value="SSLN_0001331801"/>
</dbReference>
<gene>
    <name evidence="2" type="ORF">SSLN_LOCUS12820</name>
</gene>
<dbReference type="GO" id="GO:0051959">
    <property type="term" value="F:dynein light intermediate chain binding"/>
    <property type="evidence" value="ECO:0007669"/>
    <property type="project" value="InterPro"/>
</dbReference>
<reference evidence="4" key="1">
    <citation type="submission" date="2016-06" db="UniProtKB">
        <authorList>
            <consortium name="WormBaseParasite"/>
        </authorList>
    </citation>
    <scope>IDENTIFICATION</scope>
</reference>
<dbReference type="OrthoDB" id="286107at2759"/>
<keyword evidence="3" id="KW-1185">Reference proteome</keyword>
<dbReference type="STRING" id="70667.A0A183T8M2"/>
<dbReference type="InterPro" id="IPR026983">
    <property type="entry name" value="DHC"/>
</dbReference>
<name>A0A183T8M2_SCHSO</name>
<dbReference type="GO" id="GO:0005858">
    <property type="term" value="C:axonemal dynein complex"/>
    <property type="evidence" value="ECO:0007669"/>
    <property type="project" value="TreeGrafter"/>
</dbReference>
<sequence>MALPFCVIRARCGGTLPSQCGLYCPPTPWDPSQVWWYAQGRIRPRQPPASSPASDLLDSVIIPGSGGGGEECVNNKITDAANEAKTNVRFLTNLDKFLGPLAKSGPIQLTEQVPGLINAIRMIYEISQYYNTSERMTSLLVKVTNQMIASCRKFIYQGVSRIWDLPRPELSRRIEACIQLNATYQHCFRKVKAKLKENPDHPQFEFSENYIFGKFDTFCNRLKKIEDLVTMVEDYAPLLKMRIENLEAVAATYKGMQDKMKKRTYDPTDQSSKEASRQLRFLSYFEGLKSTRIDLMGKYALILKTFSRELEHTRNIYERQKEDPPIERNLTPVAGKIHWARLLIQRIQEPIEELHKRCPLILRTPEGQLQVRAYNQLARVLAEFEALYYRDWYDRVQKLEGGMNVPLLIRNPETGRFHVNLDFGVITVIQDAKHIRALGLPIPDSTMRLLIMEREMKLFFGSLHELLVDYERVKASIPVLLQRVLQPFRQKFEKTLYPGLLIHNWNSLLLNQFLKLATEELENFSQMTKKVSDIFECRIEDVFDQMSNTSLCDLPEEDTVTVDEFVEITHTTVVKAKIQLNRQSQSVETAVYDMVGTLTESLPEAEKTALSPRLGFVCTAGKKQRCQECLSCAYNAMIYQISQRNTDALITCTRLTLQMLRNRLQSSMSVFAPDKETGKRAAVFALDLVLEIPNVVVRPSLEDVQSAVSKAVQVILMMGDGIHTWRYMRQQQLKVQMQEMASMSQPARAQERILSANHVPSIQAKSLQKVIMEHKAVLKQVVSLNSSISVFQTDVEAVQNSFSPFSELWTSDPVKTVEQFMSGNPIVSDISDQIKHFSDLEAAVSGLPSQYQVGPLLLKVQELRGGLTAECQNWRQAIGRAVNKECAVEMQELVTRMDGLMKRLLRPVKDLDDIRSQMAALVEFRESEVNIEMSIKPIEEAYALLNRQTS</sequence>
<feature type="domain" description="Dynein heavy chain tail" evidence="1">
    <location>
        <begin position="75"/>
        <end position="273"/>
    </location>
</feature>
<feature type="domain" description="Dynein heavy chain tail" evidence="1">
    <location>
        <begin position="275"/>
        <end position="513"/>
    </location>
</feature>
<evidence type="ECO:0000313" key="3">
    <source>
        <dbReference type="Proteomes" id="UP000275846"/>
    </source>
</evidence>
<protein>
    <submittedName>
        <fullName evidence="4">DHC_N1 domain-containing protein</fullName>
    </submittedName>
</protein>
<dbReference type="Proteomes" id="UP000275846">
    <property type="component" value="Unassembled WGS sequence"/>
</dbReference>
<reference evidence="2 3" key="2">
    <citation type="submission" date="2018-11" db="EMBL/GenBank/DDBJ databases">
        <authorList>
            <consortium name="Pathogen Informatics"/>
        </authorList>
    </citation>
    <scope>NUCLEOTIDE SEQUENCE [LARGE SCALE GENOMIC DNA]</scope>
    <source>
        <strain evidence="2 3">NST_G2</strain>
    </source>
</reference>
<proteinExistence type="predicted"/>
<dbReference type="PANTHER" id="PTHR46532">
    <property type="entry name" value="MALE FERTILITY FACTOR KL5"/>
    <property type="match status" value="1"/>
</dbReference>
<dbReference type="InterPro" id="IPR013594">
    <property type="entry name" value="Dynein_heavy_tail"/>
</dbReference>
<dbReference type="PANTHER" id="PTHR46532:SF13">
    <property type="entry name" value="CYTOPLASMIC DYNEIN 1 HEAVY CHAIN 1"/>
    <property type="match status" value="1"/>
</dbReference>
<dbReference type="GO" id="GO:0007018">
    <property type="term" value="P:microtubule-based movement"/>
    <property type="evidence" value="ECO:0007669"/>
    <property type="project" value="InterPro"/>
</dbReference>
<organism evidence="4">
    <name type="scientific">Schistocephalus solidus</name>
    <name type="common">Tapeworm</name>
    <dbReference type="NCBI Taxonomy" id="70667"/>
    <lineage>
        <taxon>Eukaryota</taxon>
        <taxon>Metazoa</taxon>
        <taxon>Spiralia</taxon>
        <taxon>Lophotrochozoa</taxon>
        <taxon>Platyhelminthes</taxon>
        <taxon>Cestoda</taxon>
        <taxon>Eucestoda</taxon>
        <taxon>Diphyllobothriidea</taxon>
        <taxon>Diphyllobothriidae</taxon>
        <taxon>Schistocephalus</taxon>
    </lineage>
</organism>
<evidence type="ECO:0000259" key="1">
    <source>
        <dbReference type="Pfam" id="PF08385"/>
    </source>
</evidence>
<evidence type="ECO:0000313" key="2">
    <source>
        <dbReference type="EMBL" id="VDL99205.1"/>
    </source>
</evidence>
<dbReference type="EMBL" id="UYSU01037569">
    <property type="protein sequence ID" value="VDL99205.1"/>
    <property type="molecule type" value="Genomic_DNA"/>
</dbReference>
<evidence type="ECO:0000313" key="4">
    <source>
        <dbReference type="WBParaSite" id="SSLN_0001331801-mRNA-1"/>
    </source>
</evidence>